<name>A0ABU7LSW4_9PROT</name>
<evidence type="ECO:0000313" key="7">
    <source>
        <dbReference type="EMBL" id="MEE2526987.1"/>
    </source>
</evidence>
<dbReference type="PROSITE" id="PS00726">
    <property type="entry name" value="AP_NUCLEASE_F1_1"/>
    <property type="match status" value="1"/>
</dbReference>
<dbReference type="Pfam" id="PF03372">
    <property type="entry name" value="Exo_endo_phos"/>
    <property type="match status" value="1"/>
</dbReference>
<evidence type="ECO:0000256" key="2">
    <source>
        <dbReference type="ARBA" id="ARBA00007092"/>
    </source>
</evidence>
<dbReference type="SUPFAM" id="SSF56219">
    <property type="entry name" value="DNase I-like"/>
    <property type="match status" value="1"/>
</dbReference>
<dbReference type="NCBIfam" id="TIGR00633">
    <property type="entry name" value="xth"/>
    <property type="match status" value="1"/>
</dbReference>
<dbReference type="InterPro" id="IPR037493">
    <property type="entry name" value="ExoIII-like"/>
</dbReference>
<keyword evidence="8" id="KW-1185">Reference proteome</keyword>
<protein>
    <submittedName>
        <fullName evidence="7">Exodeoxyribonuclease III</fullName>
        <ecNumber evidence="7">3.1.11.2</ecNumber>
    </submittedName>
</protein>
<dbReference type="PANTHER" id="PTHR43250:SF2">
    <property type="entry name" value="EXODEOXYRIBONUCLEASE III"/>
    <property type="match status" value="1"/>
</dbReference>
<comment type="similarity">
    <text evidence="2">Belongs to the DNA repair enzymes AP/ExoA family.</text>
</comment>
<reference evidence="7 8" key="1">
    <citation type="submission" date="2024-01" db="EMBL/GenBank/DDBJ databases">
        <title>Hyphobacterium bacterium isolated from marine sediment.</title>
        <authorList>
            <person name="Zhao S."/>
        </authorList>
    </citation>
    <scope>NUCLEOTIDE SEQUENCE [LARGE SCALE GENOMIC DNA]</scope>
    <source>
        <strain evidence="8">HN65</strain>
    </source>
</reference>
<feature type="domain" description="Endonuclease/exonuclease/phosphatase" evidence="6">
    <location>
        <begin position="7"/>
        <end position="262"/>
    </location>
</feature>
<evidence type="ECO:0000256" key="5">
    <source>
        <dbReference type="ARBA" id="ARBA00022842"/>
    </source>
</evidence>
<evidence type="ECO:0000259" key="6">
    <source>
        <dbReference type="Pfam" id="PF03372"/>
    </source>
</evidence>
<evidence type="ECO:0000256" key="3">
    <source>
        <dbReference type="ARBA" id="ARBA00022723"/>
    </source>
</evidence>
<dbReference type="RefSeq" id="WP_330199651.1">
    <property type="nucleotide sequence ID" value="NZ_JAZDRP010000007.1"/>
</dbReference>
<keyword evidence="4 7" id="KW-0378">Hydrolase</keyword>
<dbReference type="EMBL" id="JAZDRP010000007">
    <property type="protein sequence ID" value="MEE2526987.1"/>
    <property type="molecule type" value="Genomic_DNA"/>
</dbReference>
<dbReference type="GO" id="GO:0008311">
    <property type="term" value="F:double-stranded DNA 3'-5' DNA exonuclease activity"/>
    <property type="evidence" value="ECO:0007669"/>
    <property type="project" value="UniProtKB-EC"/>
</dbReference>
<dbReference type="InterPro" id="IPR005135">
    <property type="entry name" value="Endo/exonuclease/phosphatase"/>
</dbReference>
<dbReference type="CDD" id="cd09086">
    <property type="entry name" value="ExoIII-like_AP-endo"/>
    <property type="match status" value="1"/>
</dbReference>
<dbReference type="InterPro" id="IPR036691">
    <property type="entry name" value="Endo/exonu/phosph_ase_sf"/>
</dbReference>
<dbReference type="NCBIfam" id="TIGR00195">
    <property type="entry name" value="exoDNase_III"/>
    <property type="match status" value="1"/>
</dbReference>
<dbReference type="InterPro" id="IPR020847">
    <property type="entry name" value="AP_endonuclease_F1_BS"/>
</dbReference>
<dbReference type="InterPro" id="IPR004808">
    <property type="entry name" value="AP_endonuc_1"/>
</dbReference>
<dbReference type="EC" id="3.1.11.2" evidence="7"/>
<dbReference type="PROSITE" id="PS51435">
    <property type="entry name" value="AP_NUCLEASE_F1_4"/>
    <property type="match status" value="1"/>
</dbReference>
<organism evidence="7 8">
    <name type="scientific">Hyphobacterium lacteum</name>
    <dbReference type="NCBI Taxonomy" id="3116575"/>
    <lineage>
        <taxon>Bacteria</taxon>
        <taxon>Pseudomonadati</taxon>
        <taxon>Pseudomonadota</taxon>
        <taxon>Alphaproteobacteria</taxon>
        <taxon>Maricaulales</taxon>
        <taxon>Maricaulaceae</taxon>
        <taxon>Hyphobacterium</taxon>
    </lineage>
</organism>
<keyword evidence="3" id="KW-0479">Metal-binding</keyword>
<evidence type="ECO:0000256" key="1">
    <source>
        <dbReference type="ARBA" id="ARBA00001946"/>
    </source>
</evidence>
<evidence type="ECO:0000313" key="8">
    <source>
        <dbReference type="Proteomes" id="UP001354971"/>
    </source>
</evidence>
<dbReference type="Gene3D" id="3.60.10.10">
    <property type="entry name" value="Endonuclease/exonuclease/phosphatase"/>
    <property type="match status" value="1"/>
</dbReference>
<comment type="caution">
    <text evidence="7">The sequence shown here is derived from an EMBL/GenBank/DDBJ whole genome shotgun (WGS) entry which is preliminary data.</text>
</comment>
<proteinExistence type="inferred from homology"/>
<dbReference type="PANTHER" id="PTHR43250">
    <property type="entry name" value="EXODEOXYRIBONUCLEASE III"/>
    <property type="match status" value="1"/>
</dbReference>
<gene>
    <name evidence="7" type="primary">xth</name>
    <name evidence="7" type="ORF">V0U79_11455</name>
</gene>
<dbReference type="Proteomes" id="UP001354971">
    <property type="component" value="Unassembled WGS sequence"/>
</dbReference>
<keyword evidence="5" id="KW-0460">Magnesium</keyword>
<accession>A0ABU7LSW4</accession>
<sequence length="271" mass="30923">MTKLSIASWNVNSVRLRAEPLIAPFVAKAQPDVLCLQEIKCLEEQFPEKTFRAMGYEHFHIRGQKGMHGVAIASKLPLEDLGDEAICPREEARHQRVGVAGIELHNFYVPAGGDEPDVETNPRFAHKLEFVDRMRDYFGARNTKKDKILILGDFNIAPTENDVWSHKQLLKVISHTPVEVEKLNAVIDAGDFVDVAREVIPEPEKIYTWWSYRARDYKASNRGRRLDHIWVTPPLKDAALAKGRDGFRIYEPERGREKPSDHVPVVLDLVL</sequence>
<evidence type="ECO:0000256" key="4">
    <source>
        <dbReference type="ARBA" id="ARBA00022801"/>
    </source>
</evidence>
<comment type="cofactor">
    <cofactor evidence="1">
        <name>Mg(2+)</name>
        <dbReference type="ChEBI" id="CHEBI:18420"/>
    </cofactor>
</comment>